<sequence>MYYQRGAVFSYFKFGSLFSLLLYVSCSLSVITGPRLQAFWLNISL</sequence>
<keyword evidence="3" id="KW-1185">Reference proteome</keyword>
<keyword evidence="1" id="KW-0812">Transmembrane</keyword>
<accession>A0A822YSQ4</accession>
<proteinExistence type="predicted"/>
<dbReference type="EMBL" id="DUZY01000004">
    <property type="protein sequence ID" value="DAD35557.1"/>
    <property type="molecule type" value="Genomic_DNA"/>
</dbReference>
<comment type="caution">
    <text evidence="2">The sequence shown here is derived from an EMBL/GenBank/DDBJ whole genome shotgun (WGS) entry which is preliminary data.</text>
</comment>
<dbReference type="Proteomes" id="UP000607653">
    <property type="component" value="Unassembled WGS sequence"/>
</dbReference>
<protein>
    <submittedName>
        <fullName evidence="2">Uncharacterized protein</fullName>
    </submittedName>
</protein>
<keyword evidence="1" id="KW-0472">Membrane</keyword>
<reference evidence="2 3" key="1">
    <citation type="journal article" date="2020" name="Mol. Biol. Evol.">
        <title>Distinct Expression and Methylation Patterns for Genes with Different Fates following a Single Whole-Genome Duplication in Flowering Plants.</title>
        <authorList>
            <person name="Shi T."/>
            <person name="Rahmani R.S."/>
            <person name="Gugger P.F."/>
            <person name="Wang M."/>
            <person name="Li H."/>
            <person name="Zhang Y."/>
            <person name="Li Z."/>
            <person name="Wang Q."/>
            <person name="Van de Peer Y."/>
            <person name="Marchal K."/>
            <person name="Chen J."/>
        </authorList>
    </citation>
    <scope>NUCLEOTIDE SEQUENCE [LARGE SCALE GENOMIC DNA]</scope>
    <source>
        <tissue evidence="2">Leaf</tissue>
    </source>
</reference>
<keyword evidence="1" id="KW-1133">Transmembrane helix</keyword>
<evidence type="ECO:0000313" key="2">
    <source>
        <dbReference type="EMBL" id="DAD35557.1"/>
    </source>
</evidence>
<organism evidence="2 3">
    <name type="scientific">Nelumbo nucifera</name>
    <name type="common">Sacred lotus</name>
    <dbReference type="NCBI Taxonomy" id="4432"/>
    <lineage>
        <taxon>Eukaryota</taxon>
        <taxon>Viridiplantae</taxon>
        <taxon>Streptophyta</taxon>
        <taxon>Embryophyta</taxon>
        <taxon>Tracheophyta</taxon>
        <taxon>Spermatophyta</taxon>
        <taxon>Magnoliopsida</taxon>
        <taxon>Proteales</taxon>
        <taxon>Nelumbonaceae</taxon>
        <taxon>Nelumbo</taxon>
    </lineage>
</organism>
<name>A0A822YSQ4_NELNU</name>
<feature type="transmembrane region" description="Helical" evidence="1">
    <location>
        <begin position="12"/>
        <end position="31"/>
    </location>
</feature>
<evidence type="ECO:0000313" key="3">
    <source>
        <dbReference type="Proteomes" id="UP000607653"/>
    </source>
</evidence>
<gene>
    <name evidence="2" type="ORF">HUJ06_006197</name>
</gene>
<evidence type="ECO:0000256" key="1">
    <source>
        <dbReference type="SAM" id="Phobius"/>
    </source>
</evidence>
<dbReference type="AlphaFoldDB" id="A0A822YSQ4"/>